<dbReference type="EMBL" id="QJJK01000006">
    <property type="protein sequence ID" value="PXW58057.1"/>
    <property type="molecule type" value="Genomic_DNA"/>
</dbReference>
<evidence type="ECO:0000259" key="6">
    <source>
        <dbReference type="Pfam" id="PF03755"/>
    </source>
</evidence>
<name>A0A2V3U5V9_9HYPH</name>
<dbReference type="Pfam" id="PF08340">
    <property type="entry name" value="YicC-like_C"/>
    <property type="match status" value="1"/>
</dbReference>
<dbReference type="RefSeq" id="WP_110375367.1">
    <property type="nucleotide sequence ID" value="NZ_JAHBRY010000001.1"/>
</dbReference>
<dbReference type="NCBIfam" id="TIGR00255">
    <property type="entry name" value="YicC/YloC family endoribonuclease"/>
    <property type="match status" value="1"/>
</dbReference>
<reference evidence="8 9" key="1">
    <citation type="submission" date="2018-05" db="EMBL/GenBank/DDBJ databases">
        <title>Genomic Encyclopedia of Type Strains, Phase IV (KMG-IV): sequencing the most valuable type-strain genomes for metagenomic binning, comparative biology and taxonomic classification.</title>
        <authorList>
            <person name="Goeker M."/>
        </authorList>
    </citation>
    <scope>NUCLEOTIDE SEQUENCE [LARGE SCALE GENOMIC DNA]</scope>
    <source>
        <strain evidence="8 9">DSM 6462</strain>
    </source>
</reference>
<evidence type="ECO:0000256" key="3">
    <source>
        <dbReference type="ARBA" id="ARBA00022759"/>
    </source>
</evidence>
<evidence type="ECO:0000313" key="9">
    <source>
        <dbReference type="Proteomes" id="UP000248021"/>
    </source>
</evidence>
<evidence type="ECO:0000259" key="7">
    <source>
        <dbReference type="Pfam" id="PF08340"/>
    </source>
</evidence>
<dbReference type="InterPro" id="IPR013551">
    <property type="entry name" value="YicC-like_C"/>
</dbReference>
<dbReference type="Proteomes" id="UP000248021">
    <property type="component" value="Unassembled WGS sequence"/>
</dbReference>
<comment type="similarity">
    <text evidence="5">Belongs to the YicC/YloC family.</text>
</comment>
<dbReference type="InterPro" id="IPR013527">
    <property type="entry name" value="YicC-like_N"/>
</dbReference>
<protein>
    <submittedName>
        <fullName evidence="8">Uncharacterized protein (TIGR00255 family)</fullName>
    </submittedName>
</protein>
<evidence type="ECO:0000256" key="4">
    <source>
        <dbReference type="ARBA" id="ARBA00022801"/>
    </source>
</evidence>
<feature type="domain" description="Endoribonuclease YicC-like C-terminal" evidence="7">
    <location>
        <begin position="181"/>
        <end position="295"/>
    </location>
</feature>
<evidence type="ECO:0000256" key="2">
    <source>
        <dbReference type="ARBA" id="ARBA00022722"/>
    </source>
</evidence>
<dbReference type="OrthoDB" id="9771229at2"/>
<evidence type="ECO:0000256" key="5">
    <source>
        <dbReference type="ARBA" id="ARBA00035648"/>
    </source>
</evidence>
<keyword evidence="3" id="KW-0255">Endonuclease</keyword>
<organism evidence="8 9">
    <name type="scientific">Chelatococcus asaccharovorans</name>
    <dbReference type="NCBI Taxonomy" id="28210"/>
    <lineage>
        <taxon>Bacteria</taxon>
        <taxon>Pseudomonadati</taxon>
        <taxon>Pseudomonadota</taxon>
        <taxon>Alphaproteobacteria</taxon>
        <taxon>Hyphomicrobiales</taxon>
        <taxon>Chelatococcaceae</taxon>
        <taxon>Chelatococcus</taxon>
    </lineage>
</organism>
<comment type="caution">
    <text evidence="8">The sequence shown here is derived from an EMBL/GenBank/DDBJ whole genome shotgun (WGS) entry which is preliminary data.</text>
</comment>
<sequence>MTIASMTGFARETGVSGPFRWAWEIRSVNGRGLDIRLKTTPGYEVFGEEARVALSKAVTRGTCHVGLVVSQVDAEPTVRINEAALAAVLAAIGRVDLPDGVRPASLDGLLGLRGIVEASVELDAPEVQEALAADLKAGLARAVAGLSAARTAEGEALAAVLGEQLDRISASSAAAAANPARQPEAIRARLAEQVALLLGASQALDPQRLHQEAALLAAKADIREELDRLVAHVAAARSLLAEGGACGRKLDFLAQEFGREANTLCAKANDVSLTAIGLDLKATIDQFREQSQNVE</sequence>
<comment type="cofactor">
    <cofactor evidence="1">
        <name>a divalent metal cation</name>
        <dbReference type="ChEBI" id="CHEBI:60240"/>
    </cofactor>
</comment>
<keyword evidence="9" id="KW-1185">Reference proteome</keyword>
<accession>A0A2V3U5V9</accession>
<dbReference type="GO" id="GO:0016787">
    <property type="term" value="F:hydrolase activity"/>
    <property type="evidence" value="ECO:0007669"/>
    <property type="project" value="UniProtKB-KW"/>
</dbReference>
<dbReference type="PANTHER" id="PTHR30636">
    <property type="entry name" value="UPF0701 PROTEIN YICC"/>
    <property type="match status" value="1"/>
</dbReference>
<keyword evidence="2" id="KW-0540">Nuclease</keyword>
<dbReference type="Pfam" id="PF03755">
    <property type="entry name" value="YicC-like_N"/>
    <property type="match status" value="1"/>
</dbReference>
<evidence type="ECO:0000256" key="1">
    <source>
        <dbReference type="ARBA" id="ARBA00001968"/>
    </source>
</evidence>
<dbReference type="PANTHER" id="PTHR30636:SF3">
    <property type="entry name" value="UPF0701 PROTEIN YICC"/>
    <property type="match status" value="1"/>
</dbReference>
<dbReference type="AlphaFoldDB" id="A0A2V3U5V9"/>
<dbReference type="InterPro" id="IPR005229">
    <property type="entry name" value="YicC/YloC-like"/>
</dbReference>
<keyword evidence="4" id="KW-0378">Hydrolase</keyword>
<dbReference type="GO" id="GO:0004521">
    <property type="term" value="F:RNA endonuclease activity"/>
    <property type="evidence" value="ECO:0007669"/>
    <property type="project" value="InterPro"/>
</dbReference>
<feature type="domain" description="Endoribonuclease YicC-like N-terminal" evidence="6">
    <location>
        <begin position="3"/>
        <end position="158"/>
    </location>
</feature>
<proteinExistence type="inferred from homology"/>
<gene>
    <name evidence="8" type="ORF">C7450_106233</name>
</gene>
<evidence type="ECO:0000313" key="8">
    <source>
        <dbReference type="EMBL" id="PXW58057.1"/>
    </source>
</evidence>